<organism evidence="3 4">
    <name type="scientific">Pacificimonas pallii</name>
    <dbReference type="NCBI Taxonomy" id="2827236"/>
    <lineage>
        <taxon>Bacteria</taxon>
        <taxon>Pseudomonadati</taxon>
        <taxon>Pseudomonadota</taxon>
        <taxon>Alphaproteobacteria</taxon>
        <taxon>Sphingomonadales</taxon>
        <taxon>Sphingosinicellaceae</taxon>
        <taxon>Pacificimonas</taxon>
    </lineage>
</organism>
<dbReference type="Pfam" id="PF05170">
    <property type="entry name" value="AsmA"/>
    <property type="match status" value="2"/>
</dbReference>
<dbReference type="PANTHER" id="PTHR30441:SF4">
    <property type="entry name" value="PROTEIN ASMA"/>
    <property type="match status" value="1"/>
</dbReference>
<feature type="domain" description="AsmA" evidence="2">
    <location>
        <begin position="6"/>
        <end position="125"/>
    </location>
</feature>
<protein>
    <submittedName>
        <fullName evidence="3">AsmA family protein</fullName>
    </submittedName>
</protein>
<evidence type="ECO:0000256" key="1">
    <source>
        <dbReference type="SAM" id="MobiDB-lite"/>
    </source>
</evidence>
<feature type="domain" description="AsmA" evidence="2">
    <location>
        <begin position="704"/>
        <end position="856"/>
    </location>
</feature>
<proteinExistence type="predicted"/>
<dbReference type="PANTHER" id="PTHR30441">
    <property type="entry name" value="DUF748 DOMAIN-CONTAINING PROTEIN"/>
    <property type="match status" value="1"/>
</dbReference>
<dbReference type="Proteomes" id="UP000722336">
    <property type="component" value="Unassembled WGS sequence"/>
</dbReference>
<accession>A0ABS6SDN6</accession>
<evidence type="ECO:0000313" key="4">
    <source>
        <dbReference type="Proteomes" id="UP000722336"/>
    </source>
</evidence>
<gene>
    <name evidence="3" type="ORF">KCG44_06775</name>
</gene>
<comment type="caution">
    <text evidence="3">The sequence shown here is derived from an EMBL/GenBank/DDBJ whole genome shotgun (WGS) entry which is preliminary data.</text>
</comment>
<name>A0ABS6SDN6_9SPHN</name>
<dbReference type="InterPro" id="IPR007844">
    <property type="entry name" value="AsmA"/>
</dbReference>
<sequence length="1035" mass="106457">MRKAYIIGGSVVALATAVAAAPYFLDWNWVKPVIVGAAEDALGYELEVAGDVDFALFPRPQLMAEGVTVRGFGADAEPLIRADALGAAVAFWPLFRKDIEVQYITLDGPTVRLAQYADGTTNWERPDMPEDGEAAGSGGGLKIDDFRISNGTLVQIANGETVRRVEDVDIRLEVGGRDGPYGAAGSLIYDGLPVTLSARQDVDGRITADLNIEEDAKLRFAGRLLEDGFAGTVKAEGARLRDVLARLSPDGEPSDAAAYAEGFSLSSGVRYAGGTLTLPDIEGVIAGTIIAGRADVVPGEMTRLRAQLALGDVDIAAWQGSGGDGDDAPFELPRDMQARVMLSFASLSYGGTTFGQATMPLSLNDGRVKLGRTRMALPGGGAVLVEGRLTDAGGTPTFAGVMQAAVPRPAQTLAAFGMDNVVRMPALSVKGDVAYGGTGLALTNLEGVYDGRPFRGNVTMPAADATALSVTLRTPAFDYDRIKLREGDGGGSGDAAARPVAFDVNIGRLRFGGEVYSGVAARGVYRAEQVQLARATVRDAAGFGLSARGTIDDPGGRNDMALKVGLSGEDGAGGLDVTGPLSAFTVAGSMTFAGADVAVNGEVKTVPDMLLALDIGAKAADAGAVLAKLQDAPPTRRLGPLDIRMKLAGKGDNYRLSGLTGKVGPMRLTGSADIAAGGDVPRVQAAFTAGIIPLDALMGADADGAADAQQGGARWSSEALDLGWISSFDGRISLSGERLDYGDYRLTKPELVMVSDGGALTIETLSGGMFGGSLSATGRVQSGDENAIALKFAMKGVPLESFMEASTAAAPATGTLAMTGDVSATGASQRELMGGLKGPVRIEATNGVIRKIDLARLDQELGDLRSAASFLRLANGALAGGETRYRGIAAELIGANGRFQIQSVASDMDGGRAAGGGHVDIGRWAVDMNADLMLGSHADAPRIPVTIKGPLPTPDVDYRLGPLQGWFAKRAGLVALNAVLGRGPDPADGEGGGVGEGEALAPGETPPTPKTIEEELGDAVVRGLGALLGGKKKED</sequence>
<evidence type="ECO:0000313" key="3">
    <source>
        <dbReference type="EMBL" id="MBV7256489.1"/>
    </source>
</evidence>
<evidence type="ECO:0000259" key="2">
    <source>
        <dbReference type="Pfam" id="PF05170"/>
    </source>
</evidence>
<reference evidence="3 4" key="1">
    <citation type="submission" date="2021-04" db="EMBL/GenBank/DDBJ databases">
        <authorList>
            <person name="Pira H."/>
            <person name="Risdian C."/>
            <person name="Wink J."/>
        </authorList>
    </citation>
    <scope>NUCLEOTIDE SEQUENCE [LARGE SCALE GENOMIC DNA]</scope>
    <source>
        <strain evidence="3 4">WHA3</strain>
    </source>
</reference>
<dbReference type="RefSeq" id="WP_218445131.1">
    <property type="nucleotide sequence ID" value="NZ_JAGSPA010000002.1"/>
</dbReference>
<feature type="region of interest" description="Disordered" evidence="1">
    <location>
        <begin position="984"/>
        <end position="1016"/>
    </location>
</feature>
<dbReference type="EMBL" id="JAGSPA010000002">
    <property type="protein sequence ID" value="MBV7256489.1"/>
    <property type="molecule type" value="Genomic_DNA"/>
</dbReference>
<keyword evidence="4" id="KW-1185">Reference proteome</keyword>
<dbReference type="InterPro" id="IPR052894">
    <property type="entry name" value="AsmA-related"/>
</dbReference>